<reference evidence="3" key="1">
    <citation type="submission" date="2019-08" db="EMBL/GenBank/DDBJ databases">
        <authorList>
            <person name="Kucharzyk K."/>
            <person name="Murdoch R.W."/>
            <person name="Higgins S."/>
            <person name="Loffler F."/>
        </authorList>
    </citation>
    <scope>NUCLEOTIDE SEQUENCE</scope>
</reference>
<sequence length="237" mass="28186">MESSQYFYDRFYKEIDTFCFECGRPIRGKERYFPKTKPEYYDDQFLDGDKKYEANNGYFYYCSDDCKYASTQKMREREGEWQDKLSYEKNGGVFGYIYHIYNRVTNQHYIGQTQFMPFFRWQEHVRSKLKGDICDLVFETICEVRIKSQEYLNSIEAWWIQKYIQDYGNELVLNLTAPKPTIDSLIDRYNEMVSGQINFERTDNNGLTQNNHDEKAEQRGQGGEIETAGQEGGQDGD</sequence>
<dbReference type="AlphaFoldDB" id="A0A645E4K3"/>
<accession>A0A645E4K3</accession>
<name>A0A645E4K3_9ZZZZ</name>
<dbReference type="EMBL" id="VSSQ01043056">
    <property type="protein sequence ID" value="MPM96704.1"/>
    <property type="molecule type" value="Genomic_DNA"/>
</dbReference>
<organism evidence="3">
    <name type="scientific">bioreactor metagenome</name>
    <dbReference type="NCBI Taxonomy" id="1076179"/>
    <lineage>
        <taxon>unclassified sequences</taxon>
        <taxon>metagenomes</taxon>
        <taxon>ecological metagenomes</taxon>
    </lineage>
</organism>
<feature type="compositionally biased region" description="Polar residues" evidence="1">
    <location>
        <begin position="200"/>
        <end position="210"/>
    </location>
</feature>
<dbReference type="PROSITE" id="PS50164">
    <property type="entry name" value="GIY_YIG"/>
    <property type="match status" value="1"/>
</dbReference>
<feature type="domain" description="GIY-YIG" evidence="2">
    <location>
        <begin position="93"/>
        <end position="170"/>
    </location>
</feature>
<evidence type="ECO:0000313" key="3">
    <source>
        <dbReference type="EMBL" id="MPM96704.1"/>
    </source>
</evidence>
<gene>
    <name evidence="3" type="ORF">SDC9_143869</name>
</gene>
<evidence type="ECO:0000259" key="2">
    <source>
        <dbReference type="PROSITE" id="PS50164"/>
    </source>
</evidence>
<protein>
    <recommendedName>
        <fullName evidence="2">GIY-YIG domain-containing protein</fullName>
    </recommendedName>
</protein>
<feature type="region of interest" description="Disordered" evidence="1">
    <location>
        <begin position="200"/>
        <end position="237"/>
    </location>
</feature>
<evidence type="ECO:0000256" key="1">
    <source>
        <dbReference type="SAM" id="MobiDB-lite"/>
    </source>
</evidence>
<comment type="caution">
    <text evidence="3">The sequence shown here is derived from an EMBL/GenBank/DDBJ whole genome shotgun (WGS) entry which is preliminary data.</text>
</comment>
<proteinExistence type="predicted"/>
<dbReference type="InterPro" id="IPR000305">
    <property type="entry name" value="GIY-YIG_endonuc"/>
</dbReference>